<dbReference type="STRING" id="4072.A0A2G2ZCN5"/>
<dbReference type="AlphaFoldDB" id="A0A2G2ZCN5"/>
<dbReference type="InterPro" id="IPR051701">
    <property type="entry name" value="Mito_OM_Translocase_MSP1"/>
</dbReference>
<dbReference type="GO" id="GO:0005524">
    <property type="term" value="F:ATP binding"/>
    <property type="evidence" value="ECO:0007669"/>
    <property type="project" value="UniProtKB-KW"/>
</dbReference>
<evidence type="ECO:0000313" key="5">
    <source>
        <dbReference type="Proteomes" id="UP000222542"/>
    </source>
</evidence>
<feature type="domain" description="DUF7751" evidence="3">
    <location>
        <begin position="295"/>
        <end position="333"/>
    </location>
</feature>
<accession>A0A2G2ZCN5</accession>
<organism evidence="4 5">
    <name type="scientific">Capsicum annuum</name>
    <name type="common">Capsicum pepper</name>
    <dbReference type="NCBI Taxonomy" id="4072"/>
    <lineage>
        <taxon>Eukaryota</taxon>
        <taxon>Viridiplantae</taxon>
        <taxon>Streptophyta</taxon>
        <taxon>Embryophyta</taxon>
        <taxon>Tracheophyta</taxon>
        <taxon>Spermatophyta</taxon>
        <taxon>Magnoliopsida</taxon>
        <taxon>eudicotyledons</taxon>
        <taxon>Gunneridae</taxon>
        <taxon>Pentapetalae</taxon>
        <taxon>asterids</taxon>
        <taxon>lamiids</taxon>
        <taxon>Solanales</taxon>
        <taxon>Solanaceae</taxon>
        <taxon>Solanoideae</taxon>
        <taxon>Capsiceae</taxon>
        <taxon>Capsicum</taxon>
    </lineage>
</organism>
<dbReference type="Proteomes" id="UP000222542">
    <property type="component" value="Unassembled WGS sequence"/>
</dbReference>
<dbReference type="InterPro" id="IPR056653">
    <property type="entry name" value="DUF7751"/>
</dbReference>
<evidence type="ECO:0000259" key="3">
    <source>
        <dbReference type="Pfam" id="PF24933"/>
    </source>
</evidence>
<evidence type="ECO:0000313" key="4">
    <source>
        <dbReference type="EMBL" id="PHT79763.1"/>
    </source>
</evidence>
<proteinExistence type="predicted"/>
<gene>
    <name evidence="4" type="ORF">T459_17815</name>
</gene>
<evidence type="ECO:0000256" key="1">
    <source>
        <dbReference type="ARBA" id="ARBA00022741"/>
    </source>
</evidence>
<keyword evidence="5" id="KW-1185">Reference proteome</keyword>
<dbReference type="EMBL" id="AYRZ02000006">
    <property type="protein sequence ID" value="PHT79763.1"/>
    <property type="molecule type" value="Genomic_DNA"/>
</dbReference>
<reference evidence="4 5" key="2">
    <citation type="journal article" date="2017" name="Genome Biol.">
        <title>New reference genome sequences of hot pepper reveal the massive evolution of plant disease-resistance genes by retroduplication.</title>
        <authorList>
            <person name="Kim S."/>
            <person name="Park J."/>
            <person name="Yeom S.I."/>
            <person name="Kim Y.M."/>
            <person name="Seo E."/>
            <person name="Kim K.T."/>
            <person name="Kim M.S."/>
            <person name="Lee J.M."/>
            <person name="Cheong K."/>
            <person name="Shin H.S."/>
            <person name="Kim S.B."/>
            <person name="Han K."/>
            <person name="Lee J."/>
            <person name="Park M."/>
            <person name="Lee H.A."/>
            <person name="Lee H.Y."/>
            <person name="Lee Y."/>
            <person name="Oh S."/>
            <person name="Lee J.H."/>
            <person name="Choi E."/>
            <person name="Choi E."/>
            <person name="Lee S.E."/>
            <person name="Jeon J."/>
            <person name="Kim H."/>
            <person name="Choi G."/>
            <person name="Song H."/>
            <person name="Lee J."/>
            <person name="Lee S.C."/>
            <person name="Kwon J.K."/>
            <person name="Lee H.Y."/>
            <person name="Koo N."/>
            <person name="Hong Y."/>
            <person name="Kim R.W."/>
            <person name="Kang W.H."/>
            <person name="Huh J.H."/>
            <person name="Kang B.C."/>
            <person name="Yang T.J."/>
            <person name="Lee Y.H."/>
            <person name="Bennetzen J.L."/>
            <person name="Choi D."/>
        </authorList>
    </citation>
    <scope>NUCLEOTIDE SEQUENCE [LARGE SCALE GENOMIC DNA]</scope>
    <source>
        <strain evidence="5">cv. CM334</strain>
    </source>
</reference>
<dbReference type="Gramene" id="PHT79763">
    <property type="protein sequence ID" value="PHT79763"/>
    <property type="gene ID" value="T459_17815"/>
</dbReference>
<comment type="caution">
    <text evidence="4">The sequence shown here is derived from an EMBL/GenBank/DDBJ whole genome shotgun (WGS) entry which is preliminary data.</text>
</comment>
<dbReference type="PANTHER" id="PTHR45644">
    <property type="entry name" value="AAA ATPASE, PUTATIVE (AFU_ORTHOLOGUE AFUA_2G12920)-RELATED-RELATED"/>
    <property type="match status" value="1"/>
</dbReference>
<protein>
    <recommendedName>
        <fullName evidence="3">DUF7751 domain-containing protein</fullName>
    </recommendedName>
</protein>
<name>A0A2G2ZCN5_CAPAN</name>
<dbReference type="PANTHER" id="PTHR45644:SF39">
    <property type="entry name" value="AAA-TYPE ATPASE FAMILY PROTEIN-RELATED"/>
    <property type="match status" value="1"/>
</dbReference>
<keyword evidence="1" id="KW-0547">Nucleotide-binding</keyword>
<sequence length="371" mass="40920">MFVCFQNTKPVSTPLEAHDFKISVTLSPKTDDEHDYMSRVLYSSSIGFFMYAMFGQNRDGVIKENTKHALIATSYLHLKHNEQVKYINELLAVNPRILLSGPAGSEIYQEILVKALAHFYGAKLLIFDSEAFRLSVKDAEPMEGTEASSSPTANNSISSLAGPSKNTVFMTGIDCPLVIESDFIGSTSALDSTPIRGPAFGTRGKIVLSFKDSPSAKVVIRESRNSPVILFMKDAEKTTAGNSVSYSMYKSWLEKIPDNIVIIGSHIHSDDHKEELPVMEISYGLNFLALVVIGAEKVVGWALINHLMRNTQADVDMRLVLSPISIQYGLELLEAKQNDTKSLKKSLKDVETDKEFEKALLADVIPPVILG</sequence>
<reference evidence="4 5" key="1">
    <citation type="journal article" date="2014" name="Nat. Genet.">
        <title>Genome sequence of the hot pepper provides insights into the evolution of pungency in Capsicum species.</title>
        <authorList>
            <person name="Kim S."/>
            <person name="Park M."/>
            <person name="Yeom S.I."/>
            <person name="Kim Y.M."/>
            <person name="Lee J.M."/>
            <person name="Lee H.A."/>
            <person name="Seo E."/>
            <person name="Choi J."/>
            <person name="Cheong K."/>
            <person name="Kim K.T."/>
            <person name="Jung K."/>
            <person name="Lee G.W."/>
            <person name="Oh S.K."/>
            <person name="Bae C."/>
            <person name="Kim S.B."/>
            <person name="Lee H.Y."/>
            <person name="Kim S.Y."/>
            <person name="Kim M.S."/>
            <person name="Kang B.C."/>
            <person name="Jo Y.D."/>
            <person name="Yang H.B."/>
            <person name="Jeong H.J."/>
            <person name="Kang W.H."/>
            <person name="Kwon J.K."/>
            <person name="Shin C."/>
            <person name="Lim J.Y."/>
            <person name="Park J.H."/>
            <person name="Huh J.H."/>
            <person name="Kim J.S."/>
            <person name="Kim B.D."/>
            <person name="Cohen O."/>
            <person name="Paran I."/>
            <person name="Suh M.C."/>
            <person name="Lee S.B."/>
            <person name="Kim Y.K."/>
            <person name="Shin Y."/>
            <person name="Noh S.J."/>
            <person name="Park J."/>
            <person name="Seo Y.S."/>
            <person name="Kwon S.Y."/>
            <person name="Kim H.A."/>
            <person name="Park J.M."/>
            <person name="Kim H.J."/>
            <person name="Choi S.B."/>
            <person name="Bosland P.W."/>
            <person name="Reeves G."/>
            <person name="Jo S.H."/>
            <person name="Lee B.W."/>
            <person name="Cho H.T."/>
            <person name="Choi H.S."/>
            <person name="Lee M.S."/>
            <person name="Yu Y."/>
            <person name="Do Choi Y."/>
            <person name="Park B.S."/>
            <person name="van Deynze A."/>
            <person name="Ashrafi H."/>
            <person name="Hill T."/>
            <person name="Kim W.T."/>
            <person name="Pai H.S."/>
            <person name="Ahn H.K."/>
            <person name="Yeam I."/>
            <person name="Giovannoni J.J."/>
            <person name="Rose J.K."/>
            <person name="Sorensen I."/>
            <person name="Lee S.J."/>
            <person name="Kim R.W."/>
            <person name="Choi I.Y."/>
            <person name="Choi B.S."/>
            <person name="Lim J.S."/>
            <person name="Lee Y.H."/>
            <person name="Choi D."/>
        </authorList>
    </citation>
    <scope>NUCLEOTIDE SEQUENCE [LARGE SCALE GENOMIC DNA]</scope>
    <source>
        <strain evidence="5">cv. CM334</strain>
    </source>
</reference>
<dbReference type="Pfam" id="PF24933">
    <property type="entry name" value="DUF7751"/>
    <property type="match status" value="1"/>
</dbReference>
<evidence type="ECO:0000256" key="2">
    <source>
        <dbReference type="ARBA" id="ARBA00022840"/>
    </source>
</evidence>
<keyword evidence="2" id="KW-0067">ATP-binding</keyword>